<sequence length="178" mass="20472">MEKGKFEVLSDAEFDRLPRGYHGINVFFVPEMKGRRRLITEPLLNGVIAKESMPKLEYPSRLERRQALKPCRYMYQLDFGAFYDTIPLDNTDVQNKFIFQGKGCQWYRLKTLPTGARWSVALAQAVTDKNIGFPHGLIILGRRDSLIEPPHSGMFTRIIQRAVRQRVCPDCEAQPGNV</sequence>
<name>A0A7G2CQC7_9TRYP</name>
<proteinExistence type="predicted"/>
<accession>A0A7G2CQC7</accession>
<evidence type="ECO:0000313" key="1">
    <source>
        <dbReference type="EMBL" id="CAD2222028.1"/>
    </source>
</evidence>
<dbReference type="Proteomes" id="UP000515908">
    <property type="component" value="Chromosome 24"/>
</dbReference>
<keyword evidence="2" id="KW-1185">Reference proteome</keyword>
<evidence type="ECO:0000313" key="2">
    <source>
        <dbReference type="Proteomes" id="UP000515908"/>
    </source>
</evidence>
<gene>
    <name evidence="1" type="ORF">ADEAN_000956700</name>
</gene>
<protein>
    <recommendedName>
        <fullName evidence="3">Reverse transcriptase domain-containing protein</fullName>
    </recommendedName>
</protein>
<reference evidence="1 2" key="1">
    <citation type="submission" date="2020-08" db="EMBL/GenBank/DDBJ databases">
        <authorList>
            <person name="Newling K."/>
            <person name="Davey J."/>
            <person name="Forrester S."/>
        </authorList>
    </citation>
    <scope>NUCLEOTIDE SEQUENCE [LARGE SCALE GENOMIC DNA]</scope>
    <source>
        <strain evidence="2">Crithidia deanei Carvalho (ATCC PRA-265)</strain>
    </source>
</reference>
<dbReference type="AlphaFoldDB" id="A0A7G2CQC7"/>
<dbReference type="VEuPathDB" id="TriTrypDB:ADEAN_000956700"/>
<organism evidence="1 2">
    <name type="scientific">Angomonas deanei</name>
    <dbReference type="NCBI Taxonomy" id="59799"/>
    <lineage>
        <taxon>Eukaryota</taxon>
        <taxon>Discoba</taxon>
        <taxon>Euglenozoa</taxon>
        <taxon>Kinetoplastea</taxon>
        <taxon>Metakinetoplastina</taxon>
        <taxon>Trypanosomatida</taxon>
        <taxon>Trypanosomatidae</taxon>
        <taxon>Strigomonadinae</taxon>
        <taxon>Angomonas</taxon>
    </lineage>
</organism>
<dbReference type="OrthoDB" id="280576at2759"/>
<dbReference type="EMBL" id="LR877168">
    <property type="protein sequence ID" value="CAD2222028.1"/>
    <property type="molecule type" value="Genomic_DNA"/>
</dbReference>
<evidence type="ECO:0008006" key="3">
    <source>
        <dbReference type="Google" id="ProtNLM"/>
    </source>
</evidence>